<dbReference type="SUPFAM" id="SSF54534">
    <property type="entry name" value="FKBP-like"/>
    <property type="match status" value="1"/>
</dbReference>
<evidence type="ECO:0000256" key="4">
    <source>
        <dbReference type="ARBA" id="ARBA00023242"/>
    </source>
</evidence>
<dbReference type="InterPro" id="IPR000297">
    <property type="entry name" value="PPIase_PpiC"/>
</dbReference>
<proteinExistence type="inferred from homology"/>
<dbReference type="InterPro" id="IPR046357">
    <property type="entry name" value="PPIase_dom_sf"/>
</dbReference>
<evidence type="ECO:0000259" key="8">
    <source>
        <dbReference type="PROSITE" id="PS50198"/>
    </source>
</evidence>
<feature type="domain" description="PpiC" evidence="8">
    <location>
        <begin position="25"/>
        <end position="103"/>
    </location>
</feature>
<keyword evidence="10" id="KW-1185">Reference proteome</keyword>
<dbReference type="Gene3D" id="2.30.30.30">
    <property type="match status" value="1"/>
</dbReference>
<evidence type="ECO:0000313" key="10">
    <source>
        <dbReference type="Proteomes" id="UP001303046"/>
    </source>
</evidence>
<comment type="similarity">
    <text evidence="2">Belongs to the MOS2 family.</text>
</comment>
<dbReference type="Pfam" id="PF25088">
    <property type="entry name" value="GPKOW_C"/>
    <property type="match status" value="1"/>
</dbReference>
<dbReference type="EMBL" id="JAVFWL010000004">
    <property type="protein sequence ID" value="KAK6749213.1"/>
    <property type="molecule type" value="Genomic_DNA"/>
</dbReference>
<accession>A0ABR1DGM0</accession>
<evidence type="ECO:0000256" key="2">
    <source>
        <dbReference type="ARBA" id="ARBA00010966"/>
    </source>
</evidence>
<dbReference type="Pfam" id="PF13616">
    <property type="entry name" value="Rotamase_3"/>
    <property type="match status" value="1"/>
</dbReference>
<dbReference type="InterPro" id="IPR026822">
    <property type="entry name" value="Spp2/MOS2_G-patch"/>
</dbReference>
<evidence type="ECO:0000256" key="5">
    <source>
        <dbReference type="PROSITE-ProRule" id="PRU00278"/>
    </source>
</evidence>
<dbReference type="Proteomes" id="UP001303046">
    <property type="component" value="Unassembled WGS sequence"/>
</dbReference>
<dbReference type="Gene3D" id="3.10.50.40">
    <property type="match status" value="1"/>
</dbReference>
<organism evidence="9 10">
    <name type="scientific">Necator americanus</name>
    <name type="common">Human hookworm</name>
    <dbReference type="NCBI Taxonomy" id="51031"/>
    <lineage>
        <taxon>Eukaryota</taxon>
        <taxon>Metazoa</taxon>
        <taxon>Ecdysozoa</taxon>
        <taxon>Nematoda</taxon>
        <taxon>Chromadorea</taxon>
        <taxon>Rhabditida</taxon>
        <taxon>Rhabditina</taxon>
        <taxon>Rhabditomorpha</taxon>
        <taxon>Strongyloidea</taxon>
        <taxon>Ancylostomatidae</taxon>
        <taxon>Bunostominae</taxon>
        <taxon>Necator</taxon>
    </lineage>
</organism>
<dbReference type="PANTHER" id="PTHR15818:SF2">
    <property type="entry name" value="G-PATCH DOMAIN AND KOW MOTIFS-CONTAINING PROTEIN"/>
    <property type="match status" value="1"/>
</dbReference>
<keyword evidence="5" id="KW-0697">Rotamase</keyword>
<dbReference type="PROSITE" id="PS50198">
    <property type="entry name" value="PPIC_PPIASE_2"/>
    <property type="match status" value="1"/>
</dbReference>
<dbReference type="InterPro" id="IPR005824">
    <property type="entry name" value="KOW"/>
</dbReference>
<keyword evidence="4" id="KW-0539">Nucleus</keyword>
<evidence type="ECO:0000256" key="1">
    <source>
        <dbReference type="ARBA" id="ARBA00004123"/>
    </source>
</evidence>
<evidence type="ECO:0000313" key="9">
    <source>
        <dbReference type="EMBL" id="KAK6749213.1"/>
    </source>
</evidence>
<feature type="compositionally biased region" description="Basic and acidic residues" evidence="6">
    <location>
        <begin position="10"/>
        <end position="23"/>
    </location>
</feature>
<keyword evidence="5" id="KW-0413">Isomerase</keyword>
<dbReference type="SMART" id="SM00739">
    <property type="entry name" value="KOW"/>
    <property type="match status" value="2"/>
</dbReference>
<reference evidence="9 10" key="1">
    <citation type="submission" date="2023-08" db="EMBL/GenBank/DDBJ databases">
        <title>A Necator americanus chromosomal reference genome.</title>
        <authorList>
            <person name="Ilik V."/>
            <person name="Petrzelkova K.J."/>
            <person name="Pardy F."/>
            <person name="Fuh T."/>
            <person name="Niatou-Singa F.S."/>
            <person name="Gouil Q."/>
            <person name="Baker L."/>
            <person name="Ritchie M.E."/>
            <person name="Jex A.R."/>
            <person name="Gazzola D."/>
            <person name="Li H."/>
            <person name="Toshio Fujiwara R."/>
            <person name="Zhan B."/>
            <person name="Aroian R.V."/>
            <person name="Pafco B."/>
            <person name="Schwarz E.M."/>
        </authorList>
    </citation>
    <scope>NUCLEOTIDE SEQUENCE [LARGE SCALE GENOMIC DNA]</scope>
    <source>
        <strain evidence="9 10">Aroian</strain>
        <tissue evidence="9">Whole animal</tissue>
    </source>
</reference>
<dbReference type="InterPro" id="IPR000467">
    <property type="entry name" value="G_patch_dom"/>
</dbReference>
<dbReference type="PANTHER" id="PTHR15818">
    <property type="entry name" value="G PATCH AND KOW-CONTAINING"/>
    <property type="match status" value="1"/>
</dbReference>
<feature type="domain" description="G-patch" evidence="7">
    <location>
        <begin position="271"/>
        <end position="295"/>
    </location>
</feature>
<feature type="region of interest" description="Disordered" evidence="6">
    <location>
        <begin position="406"/>
        <end position="446"/>
    </location>
</feature>
<dbReference type="InterPro" id="IPR014722">
    <property type="entry name" value="Rib_uL2_dom2"/>
</dbReference>
<comment type="caution">
    <text evidence="9">The sequence shown here is derived from an EMBL/GenBank/DDBJ whole genome shotgun (WGS) entry which is preliminary data.</text>
</comment>
<gene>
    <name evidence="9" type="primary">Necator_chrIV.g14966</name>
    <name evidence="9" type="ORF">RB195_001671</name>
</gene>
<feature type="region of interest" description="Disordered" evidence="6">
    <location>
        <begin position="1"/>
        <end position="27"/>
    </location>
</feature>
<dbReference type="PROSITE" id="PS50174">
    <property type="entry name" value="G_PATCH"/>
    <property type="match status" value="1"/>
</dbReference>
<name>A0ABR1DGM0_NECAM</name>
<dbReference type="Pfam" id="PF00467">
    <property type="entry name" value="KOW"/>
    <property type="match status" value="1"/>
</dbReference>
<dbReference type="Pfam" id="PF12656">
    <property type="entry name" value="G-patch_2"/>
    <property type="match status" value="1"/>
</dbReference>
<dbReference type="InterPro" id="IPR041994">
    <property type="entry name" value="GPKOW_KOW2"/>
</dbReference>
<evidence type="ECO:0008006" key="11">
    <source>
        <dbReference type="Google" id="ProtNLM"/>
    </source>
</evidence>
<dbReference type="CDD" id="cd13153">
    <property type="entry name" value="KOW_GPKOW_B"/>
    <property type="match status" value="1"/>
</dbReference>
<evidence type="ECO:0000256" key="3">
    <source>
        <dbReference type="ARBA" id="ARBA00022737"/>
    </source>
</evidence>
<dbReference type="CDD" id="cd13152">
    <property type="entry name" value="KOW_GPKOW_A"/>
    <property type="match status" value="1"/>
</dbReference>
<keyword evidence="3" id="KW-0677">Repeat</keyword>
<dbReference type="SMART" id="SM00443">
    <property type="entry name" value="G_patch"/>
    <property type="match status" value="1"/>
</dbReference>
<comment type="subcellular location">
    <subcellularLocation>
        <location evidence="1">Nucleus</location>
    </subcellularLocation>
</comment>
<evidence type="ECO:0000259" key="7">
    <source>
        <dbReference type="PROSITE" id="PS50174"/>
    </source>
</evidence>
<evidence type="ECO:0000256" key="6">
    <source>
        <dbReference type="SAM" id="MobiDB-lite"/>
    </source>
</evidence>
<protein>
    <recommendedName>
        <fullName evidence="11">G-patch domain-containing protein</fullName>
    </recommendedName>
</protein>
<dbReference type="InterPro" id="IPR045166">
    <property type="entry name" value="Spp2-like"/>
</dbReference>
<dbReference type="InterPro" id="IPR041993">
    <property type="entry name" value="GPKOW_KOW1"/>
</dbReference>
<sequence length="578" mass="65543">MPPKKAPAKKSSDKEEAPKKEAKGGTAVKVRHILCEKQSKALEAIEKLKSGMKFHEVAAQYSEDKARSGGDLGWMTRGSMVGPFQDAAFDLPKSTCDKPIYTDPPIKTKFVMGDHGTDLMDASTSESQEAPRTKISFGVKRAPPSKFQQSTPALVDVVVDSDEEREHEEEASRNKKRKLTHFEDGGVRDENEKKKKAIVIPMVQEHDWRVAKLLALEKEGKLAEEDRARLAILTESQPFEASTVSSAGSDAIIMNEESKVAEDADYSAVPIEEFGLAILRGCGWKEGQGIGRNPQVVPVRVLPRRPNGLGLGATPQQPEKAAVKMENGKRDEKTEELIKKDSLIRVTAGRYKGQYGKVESRDDDNNSLFVRLALGGQHVKVSLFAVQQVTKKEYERDSKCINKDDYDRERDKTEKSNKDDKEGWKQKDDRRDREERSKDKFREKSEKLSRNSKEEDLWVRTDLLVRFIDEDYKKGKYFKEKMRVVDVASRKDIALEDSHGKVHYGIRQSWLETVLPRLEKSRVMIVRGKHKGCAATMEEKDKSRCKIVARLLRSNEIISVDFDDVCQHQPDDDDDCEY</sequence>